<organism evidence="2 3">
    <name type="scientific">Ameca splendens</name>
    <dbReference type="NCBI Taxonomy" id="208324"/>
    <lineage>
        <taxon>Eukaryota</taxon>
        <taxon>Metazoa</taxon>
        <taxon>Chordata</taxon>
        <taxon>Craniata</taxon>
        <taxon>Vertebrata</taxon>
        <taxon>Euteleostomi</taxon>
        <taxon>Actinopterygii</taxon>
        <taxon>Neopterygii</taxon>
        <taxon>Teleostei</taxon>
        <taxon>Neoteleostei</taxon>
        <taxon>Acanthomorphata</taxon>
        <taxon>Ovalentaria</taxon>
        <taxon>Atherinomorphae</taxon>
        <taxon>Cyprinodontiformes</taxon>
        <taxon>Goodeidae</taxon>
        <taxon>Ameca</taxon>
    </lineage>
</organism>
<evidence type="ECO:0000313" key="3">
    <source>
        <dbReference type="Proteomes" id="UP001469553"/>
    </source>
</evidence>
<dbReference type="EMBL" id="JAHRIP010051039">
    <property type="protein sequence ID" value="MEQ2301027.1"/>
    <property type="molecule type" value="Genomic_DNA"/>
</dbReference>
<feature type="compositionally biased region" description="Low complexity" evidence="1">
    <location>
        <begin position="137"/>
        <end position="147"/>
    </location>
</feature>
<proteinExistence type="predicted"/>
<comment type="caution">
    <text evidence="2">The sequence shown here is derived from an EMBL/GenBank/DDBJ whole genome shotgun (WGS) entry which is preliminary data.</text>
</comment>
<feature type="region of interest" description="Disordered" evidence="1">
    <location>
        <begin position="52"/>
        <end position="71"/>
    </location>
</feature>
<protein>
    <submittedName>
        <fullName evidence="2">Uncharacterized protein</fullName>
    </submittedName>
</protein>
<sequence>MRSSDCHSGDLGWRFPFQEAVRRAMFLPQPLPHATDAIAPVFGSQLFRTPLPDPVPERFKDGPLPDPVPDRPLLPTHSLAFLCGVLSELFPDSGSGSEELEVKLPPLLVSVPALEELKDKLPPHLVPDPDELEDEPPSLLIPVPAPE</sequence>
<keyword evidence="3" id="KW-1185">Reference proteome</keyword>
<feature type="region of interest" description="Disordered" evidence="1">
    <location>
        <begin position="120"/>
        <end position="147"/>
    </location>
</feature>
<reference evidence="2 3" key="1">
    <citation type="submission" date="2021-06" db="EMBL/GenBank/DDBJ databases">
        <authorList>
            <person name="Palmer J.M."/>
        </authorList>
    </citation>
    <scope>NUCLEOTIDE SEQUENCE [LARGE SCALE GENOMIC DNA]</scope>
    <source>
        <strain evidence="2 3">AS_MEX2019</strain>
        <tissue evidence="2">Muscle</tissue>
    </source>
</reference>
<gene>
    <name evidence="2" type="ORF">AMECASPLE_031790</name>
</gene>
<evidence type="ECO:0000256" key="1">
    <source>
        <dbReference type="SAM" id="MobiDB-lite"/>
    </source>
</evidence>
<name>A0ABV0Z567_9TELE</name>
<accession>A0ABV0Z567</accession>
<dbReference type="Proteomes" id="UP001469553">
    <property type="component" value="Unassembled WGS sequence"/>
</dbReference>
<evidence type="ECO:0000313" key="2">
    <source>
        <dbReference type="EMBL" id="MEQ2301027.1"/>
    </source>
</evidence>